<keyword evidence="4" id="KW-1185">Reference proteome</keyword>
<organism evidence="3 4">
    <name type="scientific">Desulforamulus aquiferis</name>
    <dbReference type="NCBI Taxonomy" id="1397668"/>
    <lineage>
        <taxon>Bacteria</taxon>
        <taxon>Bacillati</taxon>
        <taxon>Bacillota</taxon>
        <taxon>Clostridia</taxon>
        <taxon>Eubacteriales</taxon>
        <taxon>Peptococcaceae</taxon>
        <taxon>Desulforamulus</taxon>
    </lineage>
</organism>
<reference evidence="3" key="2">
    <citation type="submission" date="2023-03" db="EMBL/GenBank/DDBJ databases">
        <authorList>
            <person name="Zhang Z."/>
        </authorList>
    </citation>
    <scope>NUCLEOTIDE SEQUENCE</scope>
    <source>
        <strain evidence="3">DSA</strain>
    </source>
</reference>
<dbReference type="InterPro" id="IPR050570">
    <property type="entry name" value="Cell_wall_metabolism_enzyme"/>
</dbReference>
<evidence type="ECO:0000313" key="3">
    <source>
        <dbReference type="EMBL" id="MDO7785815.1"/>
    </source>
</evidence>
<dbReference type="Pfam" id="PF01551">
    <property type="entry name" value="Peptidase_M23"/>
    <property type="match status" value="1"/>
</dbReference>
<dbReference type="RefSeq" id="WP_304540444.1">
    <property type="nucleotide sequence ID" value="NZ_JARPTC010000001.1"/>
</dbReference>
<dbReference type="GO" id="GO:0004222">
    <property type="term" value="F:metalloendopeptidase activity"/>
    <property type="evidence" value="ECO:0007669"/>
    <property type="project" value="TreeGrafter"/>
</dbReference>
<keyword evidence="1" id="KW-0472">Membrane</keyword>
<evidence type="ECO:0000313" key="4">
    <source>
        <dbReference type="Proteomes" id="UP001172911"/>
    </source>
</evidence>
<dbReference type="Proteomes" id="UP001172911">
    <property type="component" value="Unassembled WGS sequence"/>
</dbReference>
<dbReference type="SUPFAM" id="SSF51261">
    <property type="entry name" value="Duplicated hybrid motif"/>
    <property type="match status" value="1"/>
</dbReference>
<feature type="domain" description="M23ase beta-sheet core" evidence="2">
    <location>
        <begin position="96"/>
        <end position="189"/>
    </location>
</feature>
<keyword evidence="1" id="KW-0812">Transmembrane</keyword>
<evidence type="ECO:0000259" key="2">
    <source>
        <dbReference type="Pfam" id="PF01551"/>
    </source>
</evidence>
<dbReference type="InterPro" id="IPR011055">
    <property type="entry name" value="Dup_hybrid_motif"/>
</dbReference>
<comment type="caution">
    <text evidence="3">The sequence shown here is derived from an EMBL/GenBank/DDBJ whole genome shotgun (WGS) entry which is preliminary data.</text>
</comment>
<keyword evidence="1" id="KW-1133">Transmembrane helix</keyword>
<gene>
    <name evidence="3" type="ORF">P6N53_01025</name>
</gene>
<reference evidence="3" key="1">
    <citation type="journal article" date="2023" name="J. Hazard. Mater.">
        <title>Anaerobic biodegradation of pyrene and benzo[a]pyrene by a new sulfate-reducing Desulforamulus aquiferis strain DSA.</title>
        <authorList>
            <person name="Zhang Z."/>
            <person name="Sun J."/>
            <person name="Gong X."/>
            <person name="Wang C."/>
            <person name="Wang H."/>
        </authorList>
    </citation>
    <scope>NUCLEOTIDE SEQUENCE</scope>
    <source>
        <strain evidence="3">DSA</strain>
    </source>
</reference>
<feature type="transmembrane region" description="Helical" evidence="1">
    <location>
        <begin position="21"/>
        <end position="54"/>
    </location>
</feature>
<proteinExistence type="predicted"/>
<dbReference type="CDD" id="cd12797">
    <property type="entry name" value="M23_peptidase"/>
    <property type="match status" value="1"/>
</dbReference>
<dbReference type="EMBL" id="JARPTC010000001">
    <property type="protein sequence ID" value="MDO7785815.1"/>
    <property type="molecule type" value="Genomic_DNA"/>
</dbReference>
<accession>A0AAW7Z8R9</accession>
<dbReference type="PANTHER" id="PTHR21666:SF286">
    <property type="entry name" value="LIPOPROTEIN NLPD"/>
    <property type="match status" value="1"/>
</dbReference>
<sequence length="347" mass="37140">MTVGSIVRNQVKTQVKKKAINWVWSGLAATVGIPILIFTLAGLCLVIVLPIMLLAGGAAWDDFSSDYISGGGPVVSPIAGSWVLTSGFGEDRGDHYHMGIDLAAPAGTPVLAVVAGRVTISSSGAGGLEIYLAGEDGRLYYYAHLSGYAVSSGQRVTQGSTIGYIGSTGRSTGPHLHFQVKENGRWVNPLEVLNKLVPEVLPNELSFKPINRNEVSAWLANRKSRLADYVDIFERVGQKYNVNPLLLLAITGQEQSFVPVGSSDKMLGNPFNVYGSWVSYSPGLEQSAEIAAKTINRLSLNRPPGVHPIQWINSPSNPRGMYATDQSWWVGVSKFLGTLERVAGSGG</sequence>
<name>A0AAW7Z8R9_9FIRM</name>
<dbReference type="AlphaFoldDB" id="A0AAW7Z8R9"/>
<evidence type="ECO:0000256" key="1">
    <source>
        <dbReference type="SAM" id="Phobius"/>
    </source>
</evidence>
<protein>
    <submittedName>
        <fullName evidence="3">Peptidoglycan DD-metalloendopeptidase family protein</fullName>
    </submittedName>
</protein>
<dbReference type="Gene3D" id="2.70.70.10">
    <property type="entry name" value="Glucose Permease (Domain IIA)"/>
    <property type="match status" value="1"/>
</dbReference>
<dbReference type="InterPro" id="IPR016047">
    <property type="entry name" value="M23ase_b-sheet_dom"/>
</dbReference>
<dbReference type="PANTHER" id="PTHR21666">
    <property type="entry name" value="PEPTIDASE-RELATED"/>
    <property type="match status" value="1"/>
</dbReference>